<reference evidence="6" key="1">
    <citation type="submission" date="2020-11" db="EMBL/GenBank/DDBJ databases">
        <title>Genome of Flavobacterium soyangense.</title>
        <authorList>
            <person name="Liu Q."/>
            <person name="Xin Y.-H."/>
        </authorList>
    </citation>
    <scope>NUCLEOTIDE SEQUENCE</scope>
    <source>
        <strain evidence="6">CGMCC 1.13493</strain>
    </source>
</reference>
<comment type="caution">
    <text evidence="6">The sequence shown here is derived from an EMBL/GenBank/DDBJ whole genome shotgun (WGS) entry which is preliminary data.</text>
</comment>
<dbReference type="GO" id="GO:0060003">
    <property type="term" value="P:copper ion export"/>
    <property type="evidence" value="ECO:0007669"/>
    <property type="project" value="TreeGrafter"/>
</dbReference>
<dbReference type="EMBL" id="JADHEC010000023">
    <property type="protein sequence ID" value="MBF2709059.1"/>
    <property type="molecule type" value="Genomic_DNA"/>
</dbReference>
<evidence type="ECO:0000256" key="1">
    <source>
        <dbReference type="ARBA" id="ARBA00022448"/>
    </source>
</evidence>
<feature type="domain" description="Heavy metal binding" evidence="3">
    <location>
        <begin position="41"/>
        <end position="67"/>
    </location>
</feature>
<feature type="transmembrane region" description="Helical" evidence="2">
    <location>
        <begin position="7"/>
        <end position="25"/>
    </location>
</feature>
<evidence type="ECO:0000259" key="3">
    <source>
        <dbReference type="Pfam" id="PF19335"/>
    </source>
</evidence>
<keyword evidence="7" id="KW-1185">Reference proteome</keyword>
<dbReference type="RefSeq" id="WP_194312313.1">
    <property type="nucleotide sequence ID" value="NZ_JADHEC010000023.1"/>
</dbReference>
<gene>
    <name evidence="6" type="ORF">IR213_10700</name>
</gene>
<dbReference type="PANTHER" id="PTHR30097">
    <property type="entry name" value="CATION EFFLUX SYSTEM PROTEIN CUSB"/>
    <property type="match status" value="1"/>
</dbReference>
<name>A0A930UCV1_9FLAO</name>
<keyword evidence="2" id="KW-0812">Transmembrane</keyword>
<feature type="domain" description="CzcB-like C-terminal circularly permuted SH3-like" evidence="5">
    <location>
        <begin position="349"/>
        <end position="407"/>
    </location>
</feature>
<feature type="domain" description="CusB-like barrel-sandwich hybrid" evidence="4">
    <location>
        <begin position="123"/>
        <end position="260"/>
    </location>
</feature>
<dbReference type="GO" id="GO:0015679">
    <property type="term" value="P:plasma membrane copper ion transport"/>
    <property type="evidence" value="ECO:0007669"/>
    <property type="project" value="TreeGrafter"/>
</dbReference>
<sequence length="416" mass="46417">MNSYLKYGLVALGIAIIGFAIYFLAIKPSQHSEIDHQTEDYTCSMHPEIIRDKPGSCPICGMTLVKKVVRNEVVENKSIDNLLKPTDNFIIGNYKTTIPKDTTLTTEINLPGIVAYDPNAAVNIAARMNGRIERMYVNYKFQRVSKGQKLFDLYSPELLTEQQNFLYLVSDEIGNHESIINASKDKLLLYGMTNSQIKDLVSTRKSNPIISIYSPASGNIEGTDSMTKVTGAIMQNSSGSTEPLSIKEGDYIKKSQTVFKLLNTDKVWGVFNVSQGFNRFIKTNQSIRISTELDETNFISARINFIETQFNPADKTNRIRVYLNNSTSKLPIGLRLQGVVKTNPIKGIWIPKEAMVSIGTKKIVFVKMGNGFKATSIKIGTEIADFIQIMDGISVQDSIAENGNYLIDSESFIKNQ</sequence>
<accession>A0A930UCV1</accession>
<dbReference type="InterPro" id="IPR058649">
    <property type="entry name" value="CzcB_C"/>
</dbReference>
<keyword evidence="2" id="KW-0472">Membrane</keyword>
<dbReference type="Pfam" id="PF25919">
    <property type="entry name" value="BSH_CusB"/>
    <property type="match status" value="1"/>
</dbReference>
<dbReference type="InterPro" id="IPR058790">
    <property type="entry name" value="BSH_CusB"/>
</dbReference>
<dbReference type="Gene3D" id="2.40.420.20">
    <property type="match status" value="1"/>
</dbReference>
<dbReference type="Pfam" id="PF25975">
    <property type="entry name" value="CzcB_C"/>
    <property type="match status" value="1"/>
</dbReference>
<evidence type="ECO:0000259" key="4">
    <source>
        <dbReference type="Pfam" id="PF25919"/>
    </source>
</evidence>
<protein>
    <submittedName>
        <fullName evidence="6">Efflux RND transporter periplasmic adaptor subunit</fullName>
    </submittedName>
</protein>
<dbReference type="InterPro" id="IPR045800">
    <property type="entry name" value="HMBD"/>
</dbReference>
<evidence type="ECO:0000313" key="7">
    <source>
        <dbReference type="Proteomes" id="UP000646211"/>
    </source>
</evidence>
<dbReference type="Pfam" id="PF19335">
    <property type="entry name" value="HMBD"/>
    <property type="match status" value="1"/>
</dbReference>
<dbReference type="Proteomes" id="UP000646211">
    <property type="component" value="Unassembled WGS sequence"/>
</dbReference>
<dbReference type="InterPro" id="IPR051909">
    <property type="entry name" value="MFP_Cation_Efflux"/>
</dbReference>
<dbReference type="GO" id="GO:0030288">
    <property type="term" value="C:outer membrane-bounded periplasmic space"/>
    <property type="evidence" value="ECO:0007669"/>
    <property type="project" value="TreeGrafter"/>
</dbReference>
<keyword evidence="2" id="KW-1133">Transmembrane helix</keyword>
<dbReference type="Gene3D" id="2.40.30.170">
    <property type="match status" value="1"/>
</dbReference>
<evidence type="ECO:0000313" key="6">
    <source>
        <dbReference type="EMBL" id="MBF2709059.1"/>
    </source>
</evidence>
<proteinExistence type="predicted"/>
<organism evidence="6 7">
    <name type="scientific">Flavobacterium soyangense</name>
    <dbReference type="NCBI Taxonomy" id="2023265"/>
    <lineage>
        <taxon>Bacteria</taxon>
        <taxon>Pseudomonadati</taxon>
        <taxon>Bacteroidota</taxon>
        <taxon>Flavobacteriia</taxon>
        <taxon>Flavobacteriales</taxon>
        <taxon>Flavobacteriaceae</taxon>
        <taxon>Flavobacterium</taxon>
    </lineage>
</organism>
<evidence type="ECO:0000259" key="5">
    <source>
        <dbReference type="Pfam" id="PF25975"/>
    </source>
</evidence>
<keyword evidence="1" id="KW-0813">Transport</keyword>
<dbReference type="GO" id="GO:0046914">
    <property type="term" value="F:transition metal ion binding"/>
    <property type="evidence" value="ECO:0007669"/>
    <property type="project" value="TreeGrafter"/>
</dbReference>
<dbReference type="PANTHER" id="PTHR30097:SF15">
    <property type="entry name" value="CATION EFFLUX SYSTEM PROTEIN CUSB"/>
    <property type="match status" value="1"/>
</dbReference>
<dbReference type="AlphaFoldDB" id="A0A930UCV1"/>
<evidence type="ECO:0000256" key="2">
    <source>
        <dbReference type="SAM" id="Phobius"/>
    </source>
</evidence>